<name>A0A8R1E5P7_CAEJA</name>
<keyword evidence="2" id="KW-1185">Reference proteome</keyword>
<reference evidence="1" key="2">
    <citation type="submission" date="2022-06" db="UniProtKB">
        <authorList>
            <consortium name="EnsemblMetazoa"/>
        </authorList>
    </citation>
    <scope>IDENTIFICATION</scope>
    <source>
        <strain evidence="1">DF5081</strain>
    </source>
</reference>
<dbReference type="PANTHER" id="PTHR46060">
    <property type="entry name" value="MARINER MOS1 TRANSPOSASE-LIKE PROTEIN"/>
    <property type="match status" value="1"/>
</dbReference>
<sequence>MVLSHNQKRQWVKVGETAKIDVKPEIHENKVMLSIWWDRQGIIYCQLLPDTTTINADVYCSQIENMINQQENTICELDVEVLPHPPHCPALAATDYHLLHSLQDHLHGKMFDDRKHLEPYLDDFFNGQPAEFYARGIKQLPTRWQYVVDRDCEHIDY</sequence>
<evidence type="ECO:0008006" key="3">
    <source>
        <dbReference type="Google" id="ProtNLM"/>
    </source>
</evidence>
<dbReference type="GO" id="GO:0003676">
    <property type="term" value="F:nucleic acid binding"/>
    <property type="evidence" value="ECO:0007669"/>
    <property type="project" value="InterPro"/>
</dbReference>
<evidence type="ECO:0000313" key="1">
    <source>
        <dbReference type="EnsemblMetazoa" id="CJA19983.1"/>
    </source>
</evidence>
<dbReference type="Pfam" id="PF01359">
    <property type="entry name" value="Transposase_1"/>
    <property type="match status" value="1"/>
</dbReference>
<dbReference type="InterPro" id="IPR052709">
    <property type="entry name" value="Transposase-MT_Hybrid"/>
</dbReference>
<dbReference type="Proteomes" id="UP000005237">
    <property type="component" value="Unassembled WGS sequence"/>
</dbReference>
<reference evidence="2" key="1">
    <citation type="submission" date="2010-08" db="EMBL/GenBank/DDBJ databases">
        <authorList>
            <consortium name="Caenorhabditis japonica Sequencing Consortium"/>
            <person name="Wilson R.K."/>
        </authorList>
    </citation>
    <scope>NUCLEOTIDE SEQUENCE [LARGE SCALE GENOMIC DNA]</scope>
    <source>
        <strain evidence="2">DF5081</strain>
    </source>
</reference>
<proteinExistence type="predicted"/>
<dbReference type="PANTHER" id="PTHR46060:SF3">
    <property type="entry name" value="PROTEIN GVQW3"/>
    <property type="match status" value="1"/>
</dbReference>
<dbReference type="Gene3D" id="3.30.420.10">
    <property type="entry name" value="Ribonuclease H-like superfamily/Ribonuclease H"/>
    <property type="match status" value="2"/>
</dbReference>
<organism evidence="1 2">
    <name type="scientific">Caenorhabditis japonica</name>
    <dbReference type="NCBI Taxonomy" id="281687"/>
    <lineage>
        <taxon>Eukaryota</taxon>
        <taxon>Metazoa</taxon>
        <taxon>Ecdysozoa</taxon>
        <taxon>Nematoda</taxon>
        <taxon>Chromadorea</taxon>
        <taxon>Rhabditida</taxon>
        <taxon>Rhabditina</taxon>
        <taxon>Rhabditomorpha</taxon>
        <taxon>Rhabditoidea</taxon>
        <taxon>Rhabditidae</taxon>
        <taxon>Peloderinae</taxon>
        <taxon>Caenorhabditis</taxon>
    </lineage>
</organism>
<dbReference type="AlphaFoldDB" id="A0A8R1E5P7"/>
<evidence type="ECO:0000313" key="2">
    <source>
        <dbReference type="Proteomes" id="UP000005237"/>
    </source>
</evidence>
<accession>A0A8R1E5P7</accession>
<protein>
    <recommendedName>
        <fullName evidence="3">Mariner Mos1 transposase</fullName>
    </recommendedName>
</protein>
<dbReference type="EnsemblMetazoa" id="CJA19983.1">
    <property type="protein sequence ID" value="CJA19983.1"/>
    <property type="gene ID" value="WBGene00175554"/>
</dbReference>
<dbReference type="InterPro" id="IPR001888">
    <property type="entry name" value="Transposase_1"/>
</dbReference>
<dbReference type="InterPro" id="IPR036397">
    <property type="entry name" value="RNaseH_sf"/>
</dbReference>